<sequence>MSSAEKIVLLKFEKLEMQHEGLELDRRMLIRNYRLSFKRYSMIAKWQPNLSEGSSPKKSENSFSLYRGNSIAYRYIRQMIRLEEEMAVQKYIIRSKTLQRRRLKTLPLMVRFTRHRPSDNLFIITVNVFIMEVIKFIPSDFIDPSEQLCRRRTILKTSEKRAVVTSWMTVARFRVIQNIVPGVTSFIQGTNKSTAISV</sequence>
<evidence type="ECO:0000313" key="2">
    <source>
        <dbReference type="WBParaSite" id="SMUV_0000252501-mRNA-1"/>
    </source>
</evidence>
<protein>
    <submittedName>
        <fullName evidence="2">Uncharacterized protein</fullName>
    </submittedName>
</protein>
<dbReference type="Proteomes" id="UP000046393">
    <property type="component" value="Unplaced"/>
</dbReference>
<organism evidence="1 2">
    <name type="scientific">Syphacia muris</name>
    <dbReference type="NCBI Taxonomy" id="451379"/>
    <lineage>
        <taxon>Eukaryota</taxon>
        <taxon>Metazoa</taxon>
        <taxon>Ecdysozoa</taxon>
        <taxon>Nematoda</taxon>
        <taxon>Chromadorea</taxon>
        <taxon>Rhabditida</taxon>
        <taxon>Spirurina</taxon>
        <taxon>Oxyuridomorpha</taxon>
        <taxon>Oxyuroidea</taxon>
        <taxon>Oxyuridae</taxon>
        <taxon>Syphacia</taxon>
    </lineage>
</organism>
<accession>A0A0N5AE77</accession>
<proteinExistence type="predicted"/>
<keyword evidence="1" id="KW-1185">Reference proteome</keyword>
<dbReference type="WBParaSite" id="SMUV_0000252501-mRNA-1">
    <property type="protein sequence ID" value="SMUV_0000252501-mRNA-1"/>
    <property type="gene ID" value="SMUV_0000252501"/>
</dbReference>
<reference evidence="2" key="1">
    <citation type="submission" date="2017-02" db="UniProtKB">
        <authorList>
            <consortium name="WormBaseParasite"/>
        </authorList>
    </citation>
    <scope>IDENTIFICATION</scope>
</reference>
<evidence type="ECO:0000313" key="1">
    <source>
        <dbReference type="Proteomes" id="UP000046393"/>
    </source>
</evidence>
<dbReference type="AlphaFoldDB" id="A0A0N5AE77"/>
<name>A0A0N5AE77_9BILA</name>